<feature type="domain" description="Acyl-CoA dehydrogenase/oxidase C-terminal" evidence="7">
    <location>
        <begin position="239"/>
        <end position="381"/>
    </location>
</feature>
<evidence type="ECO:0000313" key="10">
    <source>
        <dbReference type="EMBL" id="MBH0779762.1"/>
    </source>
</evidence>
<dbReference type="Pfam" id="PF00441">
    <property type="entry name" value="Acyl-CoA_dh_1"/>
    <property type="match status" value="1"/>
</dbReference>
<comment type="similarity">
    <text evidence="2 6">Belongs to the acyl-CoA dehydrogenase family.</text>
</comment>
<dbReference type="InterPro" id="IPR052161">
    <property type="entry name" value="Mycobact_Acyl-CoA_DH"/>
</dbReference>
<feature type="domain" description="Acyl-CoA oxidase/dehydrogenase middle" evidence="8">
    <location>
        <begin position="133"/>
        <end position="227"/>
    </location>
</feature>
<keyword evidence="3 6" id="KW-0285">Flavoprotein</keyword>
<evidence type="ECO:0000313" key="11">
    <source>
        <dbReference type="Proteomes" id="UP000655751"/>
    </source>
</evidence>
<keyword evidence="11" id="KW-1185">Reference proteome</keyword>
<evidence type="ECO:0000259" key="8">
    <source>
        <dbReference type="Pfam" id="PF02770"/>
    </source>
</evidence>
<evidence type="ECO:0000256" key="3">
    <source>
        <dbReference type="ARBA" id="ARBA00022630"/>
    </source>
</evidence>
<evidence type="ECO:0000256" key="1">
    <source>
        <dbReference type="ARBA" id="ARBA00001974"/>
    </source>
</evidence>
<dbReference type="EMBL" id="JADMLG010000012">
    <property type="protein sequence ID" value="MBH0779762.1"/>
    <property type="molecule type" value="Genomic_DNA"/>
</dbReference>
<keyword evidence="4 6" id="KW-0274">FAD</keyword>
<evidence type="ECO:0000259" key="9">
    <source>
        <dbReference type="Pfam" id="PF02771"/>
    </source>
</evidence>
<name>A0A931IGT5_9NOCA</name>
<keyword evidence="5 6" id="KW-0560">Oxidoreductase</keyword>
<dbReference type="SUPFAM" id="SSF56645">
    <property type="entry name" value="Acyl-CoA dehydrogenase NM domain-like"/>
    <property type="match status" value="1"/>
</dbReference>
<evidence type="ECO:0000256" key="5">
    <source>
        <dbReference type="ARBA" id="ARBA00023002"/>
    </source>
</evidence>
<dbReference type="RefSeq" id="WP_196152078.1">
    <property type="nucleotide sequence ID" value="NZ_JADMLG010000012.1"/>
</dbReference>
<proteinExistence type="inferred from homology"/>
<reference evidence="10" key="1">
    <citation type="submission" date="2020-11" db="EMBL/GenBank/DDBJ databases">
        <title>Nocardia NEAU-351.nov., a novel actinomycete isolated from the cow dung.</title>
        <authorList>
            <person name="Zhang X."/>
        </authorList>
    </citation>
    <scope>NUCLEOTIDE SEQUENCE</scope>
    <source>
        <strain evidence="10">NEAU-351</strain>
    </source>
</reference>
<evidence type="ECO:0000259" key="7">
    <source>
        <dbReference type="Pfam" id="PF00441"/>
    </source>
</evidence>
<comment type="caution">
    <text evidence="10">The sequence shown here is derived from an EMBL/GenBank/DDBJ whole genome shotgun (WGS) entry which is preliminary data.</text>
</comment>
<dbReference type="InterPro" id="IPR009100">
    <property type="entry name" value="AcylCoA_DH/oxidase_NM_dom_sf"/>
</dbReference>
<dbReference type="InterPro" id="IPR009075">
    <property type="entry name" value="AcylCo_DH/oxidase_C"/>
</dbReference>
<dbReference type="InterPro" id="IPR013786">
    <property type="entry name" value="AcylCoA_DH/ox_N"/>
</dbReference>
<dbReference type="Pfam" id="PF02771">
    <property type="entry name" value="Acyl-CoA_dh_N"/>
    <property type="match status" value="1"/>
</dbReference>
<evidence type="ECO:0000256" key="2">
    <source>
        <dbReference type="ARBA" id="ARBA00009347"/>
    </source>
</evidence>
<dbReference type="GO" id="GO:0050660">
    <property type="term" value="F:flavin adenine dinucleotide binding"/>
    <property type="evidence" value="ECO:0007669"/>
    <property type="project" value="InterPro"/>
</dbReference>
<feature type="domain" description="Acyl-CoA dehydrogenase/oxidase N-terminal" evidence="9">
    <location>
        <begin position="37"/>
        <end position="128"/>
    </location>
</feature>
<accession>A0A931IGT5</accession>
<dbReference type="InterPro" id="IPR046373">
    <property type="entry name" value="Acyl-CoA_Oxase/DH_mid-dom_sf"/>
</dbReference>
<dbReference type="InterPro" id="IPR036250">
    <property type="entry name" value="AcylCo_DH-like_C"/>
</dbReference>
<dbReference type="Gene3D" id="1.10.540.10">
    <property type="entry name" value="Acyl-CoA dehydrogenase/oxidase, N-terminal domain"/>
    <property type="match status" value="1"/>
</dbReference>
<dbReference type="InterPro" id="IPR006091">
    <property type="entry name" value="Acyl-CoA_Oxase/DH_mid-dom"/>
</dbReference>
<evidence type="ECO:0000256" key="4">
    <source>
        <dbReference type="ARBA" id="ARBA00022827"/>
    </source>
</evidence>
<gene>
    <name evidence="10" type="ORF">IT779_26165</name>
</gene>
<sequence>MGTDGHGAHAHESNLRDFVERFRGWIADNRTELDPLLPARADYDARVATARQLRRLLFDAEWGRWGWPEELGGAGGTIAHRAAVHDELFRVGWGGPVVFEHLEIVAPTLVRYADPEFARTVLPRFLDGSQSWAQGFSEPEAGSDLAALRTRAEFDGTDWVVDGAKIWTSWAKYARWCLALVRTGTAQQRHRGLTMIAIDLESPGVTMRPIRQANGTDELAEVTFDAVRVPANRIIGEVGGGWRAAMYLLARERGTLSWVRHCGFRENLRSASKSMSENTDRQVGEAALHLLGVRSAAINLMAREAEGRELGPDAALNKLLTTRTEQTLYNALRDIDSSRVALPDGSDDAGVLQQEYLFSRIVTIYGGSQQMQLMTIARHILGLGNAG</sequence>
<dbReference type="Proteomes" id="UP000655751">
    <property type="component" value="Unassembled WGS sequence"/>
</dbReference>
<dbReference type="InterPro" id="IPR037069">
    <property type="entry name" value="AcylCoA_DH/ox_N_sf"/>
</dbReference>
<dbReference type="Gene3D" id="1.20.140.10">
    <property type="entry name" value="Butyryl-CoA Dehydrogenase, subunit A, domain 3"/>
    <property type="match status" value="1"/>
</dbReference>
<protein>
    <submittedName>
        <fullName evidence="10">Acyl-CoA dehydrogenase family protein</fullName>
    </submittedName>
</protein>
<dbReference type="Gene3D" id="2.40.110.10">
    <property type="entry name" value="Butyryl-CoA Dehydrogenase, subunit A, domain 2"/>
    <property type="match status" value="1"/>
</dbReference>
<dbReference type="SUPFAM" id="SSF47203">
    <property type="entry name" value="Acyl-CoA dehydrogenase C-terminal domain-like"/>
    <property type="match status" value="1"/>
</dbReference>
<evidence type="ECO:0000256" key="6">
    <source>
        <dbReference type="RuleBase" id="RU362125"/>
    </source>
</evidence>
<comment type="cofactor">
    <cofactor evidence="1 6">
        <name>FAD</name>
        <dbReference type="ChEBI" id="CHEBI:57692"/>
    </cofactor>
</comment>
<dbReference type="PANTHER" id="PTHR43292:SF3">
    <property type="entry name" value="ACYL-COA DEHYDROGENASE FADE29"/>
    <property type="match status" value="1"/>
</dbReference>
<dbReference type="AlphaFoldDB" id="A0A931IGT5"/>
<dbReference type="Pfam" id="PF02770">
    <property type="entry name" value="Acyl-CoA_dh_M"/>
    <property type="match status" value="1"/>
</dbReference>
<dbReference type="GO" id="GO:0005886">
    <property type="term" value="C:plasma membrane"/>
    <property type="evidence" value="ECO:0007669"/>
    <property type="project" value="TreeGrafter"/>
</dbReference>
<dbReference type="PANTHER" id="PTHR43292">
    <property type="entry name" value="ACYL-COA DEHYDROGENASE"/>
    <property type="match status" value="1"/>
</dbReference>
<dbReference type="GO" id="GO:0016627">
    <property type="term" value="F:oxidoreductase activity, acting on the CH-CH group of donors"/>
    <property type="evidence" value="ECO:0007669"/>
    <property type="project" value="InterPro"/>
</dbReference>
<organism evidence="10 11">
    <name type="scientific">Nocardia bovistercoris</name>
    <dbReference type="NCBI Taxonomy" id="2785916"/>
    <lineage>
        <taxon>Bacteria</taxon>
        <taxon>Bacillati</taxon>
        <taxon>Actinomycetota</taxon>
        <taxon>Actinomycetes</taxon>
        <taxon>Mycobacteriales</taxon>
        <taxon>Nocardiaceae</taxon>
        <taxon>Nocardia</taxon>
    </lineage>
</organism>